<dbReference type="CTD" id="100862824"/>
<dbReference type="KEGG" id="tnl:113504541"/>
<dbReference type="InParanoid" id="A0A7E5WR99"/>
<dbReference type="Gene3D" id="3.40.50.2000">
    <property type="entry name" value="Glycogen Phosphorylase B"/>
    <property type="match status" value="1"/>
</dbReference>
<evidence type="ECO:0000313" key="6">
    <source>
        <dbReference type="RefSeq" id="XP_026742686.1"/>
    </source>
</evidence>
<dbReference type="CDD" id="cd03784">
    <property type="entry name" value="GT1_Gtf-like"/>
    <property type="match status" value="1"/>
</dbReference>
<feature type="chain" id="PRO_5029011459" evidence="4">
    <location>
        <begin position="18"/>
        <end position="526"/>
    </location>
</feature>
<dbReference type="InterPro" id="IPR002213">
    <property type="entry name" value="UDP_glucos_trans"/>
</dbReference>
<keyword evidence="4" id="KW-0732">Signal</keyword>
<dbReference type="RefSeq" id="XP_026742686.1">
    <property type="nucleotide sequence ID" value="XM_026886885.1"/>
</dbReference>
<evidence type="ECO:0000313" key="5">
    <source>
        <dbReference type="Proteomes" id="UP000322000"/>
    </source>
</evidence>
<dbReference type="Proteomes" id="UP000322000">
    <property type="component" value="Chromosome 22"/>
</dbReference>
<keyword evidence="2" id="KW-0328">Glycosyltransferase</keyword>
<comment type="similarity">
    <text evidence="1">Belongs to the UDP-glycosyltransferase family.</text>
</comment>
<evidence type="ECO:0000256" key="2">
    <source>
        <dbReference type="ARBA" id="ARBA00022676"/>
    </source>
</evidence>
<dbReference type="AlphaFoldDB" id="A0A7E5WR99"/>
<accession>A0A7E5WR99</accession>
<organism evidence="5 6">
    <name type="scientific">Trichoplusia ni</name>
    <name type="common">Cabbage looper</name>
    <dbReference type="NCBI Taxonomy" id="7111"/>
    <lineage>
        <taxon>Eukaryota</taxon>
        <taxon>Metazoa</taxon>
        <taxon>Ecdysozoa</taxon>
        <taxon>Arthropoda</taxon>
        <taxon>Hexapoda</taxon>
        <taxon>Insecta</taxon>
        <taxon>Pterygota</taxon>
        <taxon>Neoptera</taxon>
        <taxon>Endopterygota</taxon>
        <taxon>Lepidoptera</taxon>
        <taxon>Glossata</taxon>
        <taxon>Ditrysia</taxon>
        <taxon>Noctuoidea</taxon>
        <taxon>Noctuidae</taxon>
        <taxon>Plusiinae</taxon>
        <taxon>Trichoplusia</taxon>
    </lineage>
</organism>
<proteinExistence type="inferred from homology"/>
<gene>
    <name evidence="6" type="primary">LOC113504541</name>
</gene>
<sequence>MWFPCMLVWCVLQLGACERVLVVFPVARRSHTLLGDHLVSALHSGGHHVTYITTFSRVKPAERLTVIDIGAGDNDAAAGSRSFLPEFLWSWLPPHQFLWEGARAAERALRQPAVQALLLDPATSFDAVVADWYYSGLLAPLAEVFSCPLVWYSGADASWLSVRLVHEAGGGGSAALAVDPRARAAPRLPPSAPDRAHRLARQAYLSAWIYYMTHYVESPVYYEVYQLALQRRGLAVPPYEALVHNGSLLLLNSHPLLGQALPLPNNAKYIAGHHIHGSAGTLPKGLQEIVDKAKHGVIYVNLGGSVSEELPLAMKQQLLRAFRQLEQTVVWRCRGQLDHVPGNVVLAERLPHQAMLKHPNTVILITHGGFLPYLEAMYHSVPIIGIPLEEEHLLTMDIVTSRGRGVRVARSGTMGYQIKDAVIEILGNFSYRSNVQEVSNILHQQLVPPQQELLYWLQLVMSTGGAPHLRSPAVHLTLMERFHLDVIALLVMLYWFLTKVAKLVKVYWDDWGATEREQYCDDKKNE</sequence>
<evidence type="ECO:0000256" key="4">
    <source>
        <dbReference type="SAM" id="SignalP"/>
    </source>
</evidence>
<dbReference type="PANTHER" id="PTHR48043">
    <property type="entry name" value="EG:EG0003.4 PROTEIN-RELATED"/>
    <property type="match status" value="1"/>
</dbReference>
<keyword evidence="3" id="KW-0808">Transferase</keyword>
<evidence type="ECO:0000256" key="1">
    <source>
        <dbReference type="ARBA" id="ARBA00009995"/>
    </source>
</evidence>
<dbReference type="InterPro" id="IPR050271">
    <property type="entry name" value="UDP-glycosyltransferase"/>
</dbReference>
<dbReference type="SUPFAM" id="SSF53756">
    <property type="entry name" value="UDP-Glycosyltransferase/glycogen phosphorylase"/>
    <property type="match status" value="1"/>
</dbReference>
<evidence type="ECO:0000256" key="3">
    <source>
        <dbReference type="ARBA" id="ARBA00022679"/>
    </source>
</evidence>
<reference evidence="6" key="1">
    <citation type="submission" date="2025-08" db="UniProtKB">
        <authorList>
            <consortium name="RefSeq"/>
        </authorList>
    </citation>
    <scope>IDENTIFICATION</scope>
</reference>
<dbReference type="GO" id="GO:0008194">
    <property type="term" value="F:UDP-glycosyltransferase activity"/>
    <property type="evidence" value="ECO:0007669"/>
    <property type="project" value="InterPro"/>
</dbReference>
<name>A0A7E5WR99_TRINI</name>
<dbReference type="Pfam" id="PF00201">
    <property type="entry name" value="UDPGT"/>
    <property type="match status" value="1"/>
</dbReference>
<feature type="signal peptide" evidence="4">
    <location>
        <begin position="1"/>
        <end position="17"/>
    </location>
</feature>
<dbReference type="GeneID" id="113504541"/>
<dbReference type="OrthoDB" id="5835829at2759"/>
<dbReference type="PANTHER" id="PTHR48043:SF159">
    <property type="entry name" value="EG:EG0003.4 PROTEIN-RELATED"/>
    <property type="match status" value="1"/>
</dbReference>
<keyword evidence="5" id="KW-1185">Reference proteome</keyword>
<protein>
    <submittedName>
        <fullName evidence="6">2-hydroxyacylsphingosine 1-beta-galactosyltransferase-like</fullName>
    </submittedName>
</protein>